<gene>
    <name evidence="1" type="ORF">QFI66_003455</name>
</gene>
<keyword evidence="2" id="KW-1185">Reference proteome</keyword>
<sequence>MEPSIKKPGQLATERLTSKVRLQKNIDLVSGIKANQQGMVDAMDYLKKGFSITDSSGLLLDAWGERFAIPREGRDDDSYRVALLQGAGTQSVSLQSRRAVGGFIQLAYRLTWLRLNRVGLSTGAVGAAFNRVPLRAVFVQCGAMAPDIELPETLVAATFAMDVYSAATPPNVKLTHHAPMFPGNAFPCVWGGIKYELAKKTIKATETKGIRVSAGRSILSRLSGTKTQTVNKKINRTVKAGDLHAVLAASGKSLLARIEEVKVGGDVELVEPFNTLVTVKKGGVVNG</sequence>
<protein>
    <submittedName>
        <fullName evidence="1">Uncharacterized protein</fullName>
    </submittedName>
</protein>
<comment type="caution">
    <text evidence="1">The sequence shown here is derived from an EMBL/GenBank/DDBJ whole genome shotgun (WGS) entry which is preliminary data.</text>
</comment>
<dbReference type="RefSeq" id="WP_331833752.1">
    <property type="nucleotide sequence ID" value="NZ_JARXNH020000046.1"/>
</dbReference>
<evidence type="ECO:0000313" key="1">
    <source>
        <dbReference type="EMBL" id="MEK0247185.1"/>
    </source>
</evidence>
<accession>A0ABU8Z1R2</accession>
<evidence type="ECO:0000313" key="2">
    <source>
        <dbReference type="Proteomes" id="UP001334005"/>
    </source>
</evidence>
<proteinExistence type="predicted"/>
<dbReference type="Proteomes" id="UP001334005">
    <property type="component" value="Unassembled WGS sequence"/>
</dbReference>
<name>A0ABU8Z1R2_9ENTR</name>
<dbReference type="EMBL" id="JARXNH020000046">
    <property type="protein sequence ID" value="MEK0247185.1"/>
    <property type="molecule type" value="Genomic_DNA"/>
</dbReference>
<organism evidence="1 2">
    <name type="scientific">Raoultella scottii</name>
    <dbReference type="NCBI Taxonomy" id="3040937"/>
    <lineage>
        <taxon>Bacteria</taxon>
        <taxon>Pseudomonadati</taxon>
        <taxon>Pseudomonadota</taxon>
        <taxon>Gammaproteobacteria</taxon>
        <taxon>Enterobacterales</taxon>
        <taxon>Enterobacteriaceae</taxon>
        <taxon>Klebsiella/Raoultella group</taxon>
        <taxon>Raoultella</taxon>
    </lineage>
</organism>
<reference evidence="1 2" key="1">
    <citation type="submission" date="2024-03" db="EMBL/GenBank/DDBJ databases">
        <title>Two novel Raoultella species associated with bleeding cankers of broadleaf hosts, Raoultella scottia sp. nov. and Raoultella lignicola sp. nov.</title>
        <authorList>
            <person name="Brady C.L."/>
        </authorList>
    </citation>
    <scope>NUCLEOTIDE SEQUENCE [LARGE SCALE GENOMIC DNA]</scope>
    <source>
        <strain evidence="1 2">BAC 10a-01-01</strain>
    </source>
</reference>